<evidence type="ECO:0000259" key="5">
    <source>
        <dbReference type="Pfam" id="PF24827"/>
    </source>
</evidence>
<reference evidence="6 7" key="1">
    <citation type="submission" date="2019-08" db="EMBL/GenBank/DDBJ databases">
        <title>In-depth cultivation of the pig gut microbiome towards novel bacterial diversity and tailored functional studies.</title>
        <authorList>
            <person name="Wylensek D."/>
            <person name="Hitch T.C.A."/>
            <person name="Clavel T."/>
        </authorList>
    </citation>
    <scope>NUCLEOTIDE SEQUENCE [LARGE SCALE GENOMIC DNA]</scope>
    <source>
        <strain evidence="6 7">WCA-693-APC-5D-A</strain>
    </source>
</reference>
<name>A0A6I2UBF2_9FIRM</name>
<protein>
    <submittedName>
        <fullName evidence="6">Succinylglutamate desuccinylase</fullName>
    </submittedName>
</protein>
<evidence type="ECO:0000313" key="7">
    <source>
        <dbReference type="Proteomes" id="UP000433181"/>
    </source>
</evidence>
<comment type="caution">
    <text evidence="6">The sequence shown here is derived from an EMBL/GenBank/DDBJ whole genome shotgun (WGS) entry which is preliminary data.</text>
</comment>
<keyword evidence="7" id="KW-1185">Reference proteome</keyword>
<dbReference type="GeneID" id="96778777"/>
<dbReference type="AlphaFoldDB" id="A0A6I2UBF2"/>
<dbReference type="InterPro" id="IPR055438">
    <property type="entry name" value="AstE_AspA_cat"/>
</dbReference>
<keyword evidence="4" id="KW-0862">Zinc</keyword>
<dbReference type="EMBL" id="VUNR01000013">
    <property type="protein sequence ID" value="MSU08843.1"/>
    <property type="molecule type" value="Genomic_DNA"/>
</dbReference>
<keyword evidence="2" id="KW-0479">Metal-binding</keyword>
<sequence>MEKKTIFTFSALPYRQKIHVDGYYFGSRDKSLAIVGSTRGDEYQQIFVCGLLIQALRKLEAAGDFAPDAGVVVIPSASQFSMNVGKRFWPMDNTDINRMFPGYDQGETTQRLANSIFEEVRGYANGIQLASFYLPGEFVPHVRYMNTGYHKSDDGLAFGLQYLMTREPAPIDTTTLNYNWQVFGSNAFSIYAKSTGRIDPKAARRVVAAILRYMRYKGMLKEGVKLPAGRETVRIDSAGLRKQLSHVGGFVHFALKVGDYVDEGTVVGQIFDPFTAECLEELKSPCSGQLFYVRSDCVAVSEHELMFSVTPIEQVVVI</sequence>
<evidence type="ECO:0000256" key="1">
    <source>
        <dbReference type="ARBA" id="ARBA00001947"/>
    </source>
</evidence>
<dbReference type="Pfam" id="PF24827">
    <property type="entry name" value="AstE_AspA_cat"/>
    <property type="match status" value="1"/>
</dbReference>
<dbReference type="RefSeq" id="WP_154407009.1">
    <property type="nucleotide sequence ID" value="NZ_VUNR01000013.1"/>
</dbReference>
<proteinExistence type="predicted"/>
<dbReference type="GO" id="GO:0016788">
    <property type="term" value="F:hydrolase activity, acting on ester bonds"/>
    <property type="evidence" value="ECO:0007669"/>
    <property type="project" value="InterPro"/>
</dbReference>
<dbReference type="CDD" id="cd06253">
    <property type="entry name" value="M14_ASTE_ASPA-like"/>
    <property type="match status" value="1"/>
</dbReference>
<evidence type="ECO:0000256" key="4">
    <source>
        <dbReference type="ARBA" id="ARBA00022833"/>
    </source>
</evidence>
<dbReference type="GO" id="GO:0046872">
    <property type="term" value="F:metal ion binding"/>
    <property type="evidence" value="ECO:0007669"/>
    <property type="project" value="UniProtKB-KW"/>
</dbReference>
<gene>
    <name evidence="6" type="ORF">FYJ84_07595</name>
</gene>
<dbReference type="InterPro" id="IPR053138">
    <property type="entry name" value="N-alpha-Ac-DABA_deacetylase"/>
</dbReference>
<comment type="cofactor">
    <cofactor evidence="1">
        <name>Zn(2+)</name>
        <dbReference type="ChEBI" id="CHEBI:29105"/>
    </cofactor>
</comment>
<evidence type="ECO:0000256" key="3">
    <source>
        <dbReference type="ARBA" id="ARBA00022801"/>
    </source>
</evidence>
<organism evidence="6 7">
    <name type="scientific">Anaerovibrio slackiae</name>
    <dbReference type="NCBI Taxonomy" id="2652309"/>
    <lineage>
        <taxon>Bacteria</taxon>
        <taxon>Bacillati</taxon>
        <taxon>Bacillota</taxon>
        <taxon>Negativicutes</taxon>
        <taxon>Selenomonadales</taxon>
        <taxon>Selenomonadaceae</taxon>
        <taxon>Anaerovibrio</taxon>
    </lineage>
</organism>
<evidence type="ECO:0000256" key="2">
    <source>
        <dbReference type="ARBA" id="ARBA00022723"/>
    </source>
</evidence>
<dbReference type="PANTHER" id="PTHR37326:SF1">
    <property type="entry name" value="BLL3975 PROTEIN"/>
    <property type="match status" value="1"/>
</dbReference>
<keyword evidence="3" id="KW-0378">Hydrolase</keyword>
<evidence type="ECO:0000313" key="6">
    <source>
        <dbReference type="EMBL" id="MSU08843.1"/>
    </source>
</evidence>
<dbReference type="Proteomes" id="UP000433181">
    <property type="component" value="Unassembled WGS sequence"/>
</dbReference>
<dbReference type="SUPFAM" id="SSF53187">
    <property type="entry name" value="Zn-dependent exopeptidases"/>
    <property type="match status" value="1"/>
</dbReference>
<feature type="domain" description="Succinylglutamate desuccinylase/Aspartoacylase catalytic" evidence="5">
    <location>
        <begin position="30"/>
        <end position="119"/>
    </location>
</feature>
<accession>A0A6I2UBF2</accession>
<dbReference type="Gene3D" id="3.40.630.10">
    <property type="entry name" value="Zn peptidases"/>
    <property type="match status" value="1"/>
</dbReference>
<dbReference type="PANTHER" id="PTHR37326">
    <property type="entry name" value="BLL3975 PROTEIN"/>
    <property type="match status" value="1"/>
</dbReference>